<dbReference type="GO" id="GO:0005743">
    <property type="term" value="C:mitochondrial inner membrane"/>
    <property type="evidence" value="ECO:0007669"/>
    <property type="project" value="UniProtKB-SubCell"/>
</dbReference>
<keyword evidence="9" id="KW-0999">Mitochondrion inner membrane</keyword>
<evidence type="ECO:0000256" key="21">
    <source>
        <dbReference type="SAM" id="Phobius"/>
    </source>
</evidence>
<evidence type="ECO:0000256" key="13">
    <source>
        <dbReference type="ARBA" id="ARBA00023054"/>
    </source>
</evidence>
<protein>
    <recommendedName>
        <fullName evidence="3">Mitochondrial proton/calcium exchanger protein</fullName>
    </recommendedName>
    <alternativeName>
        <fullName evidence="17">Leucine zipper-EF-hand-containing transmembrane protein 1</fullName>
    </alternativeName>
</protein>
<keyword evidence="6" id="KW-0109">Calcium transport</keyword>
<dbReference type="InterPro" id="IPR002048">
    <property type="entry name" value="EF_hand_dom"/>
</dbReference>
<keyword evidence="5" id="KW-0050">Antiport</keyword>
<keyword evidence="11" id="KW-0809">Transit peptide</keyword>
<evidence type="ECO:0000256" key="6">
    <source>
        <dbReference type="ARBA" id="ARBA00022568"/>
    </source>
</evidence>
<evidence type="ECO:0000256" key="4">
    <source>
        <dbReference type="ARBA" id="ARBA00022448"/>
    </source>
</evidence>
<dbReference type="InterPro" id="IPR044202">
    <property type="entry name" value="LETM1/MDM38-like"/>
</dbReference>
<feature type="domain" description="EF-hand" evidence="22">
    <location>
        <begin position="671"/>
        <end position="706"/>
    </location>
</feature>
<evidence type="ECO:0000256" key="8">
    <source>
        <dbReference type="ARBA" id="ARBA00022723"/>
    </source>
</evidence>
<evidence type="ECO:0000256" key="18">
    <source>
        <dbReference type="PROSITE-ProRule" id="PRU01094"/>
    </source>
</evidence>
<evidence type="ECO:0000313" key="25">
    <source>
        <dbReference type="Proteomes" id="UP000677054"/>
    </source>
</evidence>
<sequence>MLLVKPPVKVSTSYFHTSSLIDYSHFTFVINAQRTFFVCSSSIVSSCHHEPLTYHVVARDFSVKTYHFSKESSKLEGAVKNAKESKLEQEKNKEIIVPIQQSLEEIVDKKPKRSIWDKVVDEVKHYYHGFRLLFIDVKVSAKLIWRVLHGEDLSRRESKQLVRTVSDLFRLLPFSIFIIVPFMELLLPVALKLFPSMLPSTFQSENDKELKIKRQLKVKLEMAKFLQTTLDEMAAQAVNERQSDKAKNFALFFEQVRRKGGQVTNEEIISFSKLFEDEITLDNLTRPQLVALCRVLEIQPIGTTNFLRFHLRMKLRALKADDKMIQNEGIESLTIWELQQACRTRGMRAYGVSQERLRSMLSQWLQLSLNEKVPASLLLLSRALFLPEDLPTEDQLKVTISQLPEEVAQSARVALREREGKISNLEQLELIKTEEAIIAKEREERRVVEKRKQQEKDRIQEESLTAEQVLQAGAKALPSPHEPTAKAPELMKDVATLLEDKAPSMSMETGEDHTLVVTPQDIETLEGAIEKLSKDKNKLWVEREELESMRAELSDYSEDVQDLQELLKLSKGEVKELRERTAAKFLFKKVNSMIEKLDRAISSLEVGRHEKQETAIGDVIISFQSNLLWKLQNYETEFIFASMCDSCSSELIKIDEMIDAIQKVQRIPNQKKLEFVAEVLSHLDTDHDGRIHVYQVLRVIDLLGEEDVQISKNQILQIIDLVDKEHLLDMEEKLQKLTEKENQVKALLVECMKDGDTSEFKKEDDGEPKPPSASASSASSSTSGSSGPHPTESQEQEKVKASIASGSEVLPKSTVVLVRELEKKLRDGQRPSSSS</sequence>
<feature type="coiled-coil region" evidence="19">
    <location>
        <begin position="546"/>
        <end position="580"/>
    </location>
</feature>
<keyword evidence="15 18" id="KW-0496">Mitochondrion</keyword>
<dbReference type="GO" id="GO:0015297">
    <property type="term" value="F:antiporter activity"/>
    <property type="evidence" value="ECO:0007669"/>
    <property type="project" value="UniProtKB-KW"/>
</dbReference>
<keyword evidence="12 21" id="KW-1133">Transmembrane helix</keyword>
<evidence type="ECO:0000256" key="9">
    <source>
        <dbReference type="ARBA" id="ARBA00022792"/>
    </source>
</evidence>
<comment type="subcellular location">
    <subcellularLocation>
        <location evidence="1">Mitochondrion inner membrane</location>
        <topology evidence="1">Single-pass membrane protein</topology>
    </subcellularLocation>
</comment>
<evidence type="ECO:0000256" key="14">
    <source>
        <dbReference type="ARBA" id="ARBA00023065"/>
    </source>
</evidence>
<dbReference type="PROSITE" id="PS50222">
    <property type="entry name" value="EF_HAND_2"/>
    <property type="match status" value="1"/>
</dbReference>
<accession>A0A7R8X8C6</accession>
<dbReference type="OrthoDB" id="624114at2759"/>
<dbReference type="Pfam" id="PF07766">
    <property type="entry name" value="LETM1_RBD"/>
    <property type="match status" value="1"/>
</dbReference>
<keyword evidence="25" id="KW-1185">Reference proteome</keyword>
<evidence type="ECO:0000313" key="24">
    <source>
        <dbReference type="EMBL" id="CAD7242441.1"/>
    </source>
</evidence>
<keyword evidence="16 21" id="KW-0472">Membrane</keyword>
<evidence type="ECO:0000259" key="23">
    <source>
        <dbReference type="PROSITE" id="PS51758"/>
    </source>
</evidence>
<keyword evidence="4" id="KW-0813">Transport</keyword>
<name>A0A7R8X8C6_9CRUS</name>
<dbReference type="GO" id="GO:0043022">
    <property type="term" value="F:ribosome binding"/>
    <property type="evidence" value="ECO:0007669"/>
    <property type="project" value="InterPro"/>
</dbReference>
<dbReference type="SUPFAM" id="SSF47473">
    <property type="entry name" value="EF-hand"/>
    <property type="match status" value="1"/>
</dbReference>
<evidence type="ECO:0000256" key="20">
    <source>
        <dbReference type="SAM" id="MobiDB-lite"/>
    </source>
</evidence>
<keyword evidence="14" id="KW-0406">Ion transport</keyword>
<dbReference type="PANTHER" id="PTHR14009">
    <property type="entry name" value="LEUCINE ZIPPER-EF-HAND CONTAINING TRANSMEMBRANE PROTEIN"/>
    <property type="match status" value="1"/>
</dbReference>
<comment type="similarity">
    <text evidence="2">Belongs to the LETM1 family.</text>
</comment>
<evidence type="ECO:0000256" key="7">
    <source>
        <dbReference type="ARBA" id="ARBA00022692"/>
    </source>
</evidence>
<evidence type="ECO:0000256" key="12">
    <source>
        <dbReference type="ARBA" id="ARBA00022989"/>
    </source>
</evidence>
<dbReference type="InterPro" id="IPR011992">
    <property type="entry name" value="EF-hand-dom_pair"/>
</dbReference>
<dbReference type="InterPro" id="IPR033122">
    <property type="entry name" value="LETM1-like_RBD"/>
</dbReference>
<evidence type="ECO:0000256" key="15">
    <source>
        <dbReference type="ARBA" id="ARBA00023128"/>
    </source>
</evidence>
<dbReference type="Proteomes" id="UP000677054">
    <property type="component" value="Unassembled WGS sequence"/>
</dbReference>
<evidence type="ECO:0000256" key="3">
    <source>
        <dbReference type="ARBA" id="ARBA00020557"/>
    </source>
</evidence>
<feature type="domain" description="Letm1 RBD" evidence="23">
    <location>
        <begin position="214"/>
        <end position="510"/>
    </location>
</feature>
<dbReference type="PROSITE" id="PS51758">
    <property type="entry name" value="LETM1_RBD"/>
    <property type="match status" value="1"/>
</dbReference>
<dbReference type="InterPro" id="IPR059005">
    <property type="entry name" value="LETM1_C"/>
</dbReference>
<feature type="coiled-coil region" evidence="19">
    <location>
        <begin position="431"/>
        <end position="458"/>
    </location>
</feature>
<dbReference type="PANTHER" id="PTHR14009:SF1">
    <property type="entry name" value="MITOCHONDRIAL PROTON_CALCIUM EXCHANGER PROTEIN"/>
    <property type="match status" value="1"/>
</dbReference>
<dbReference type="Pfam" id="PF26561">
    <property type="entry name" value="LETM1_C"/>
    <property type="match status" value="1"/>
</dbReference>
<feature type="region of interest" description="Disordered" evidence="20">
    <location>
        <begin position="757"/>
        <end position="806"/>
    </location>
</feature>
<dbReference type="GO" id="GO:0030003">
    <property type="term" value="P:intracellular monoatomic cation homeostasis"/>
    <property type="evidence" value="ECO:0007669"/>
    <property type="project" value="TreeGrafter"/>
</dbReference>
<evidence type="ECO:0000256" key="1">
    <source>
        <dbReference type="ARBA" id="ARBA00004434"/>
    </source>
</evidence>
<keyword evidence="13 19" id="KW-0175">Coiled coil</keyword>
<evidence type="ECO:0000256" key="10">
    <source>
        <dbReference type="ARBA" id="ARBA00022837"/>
    </source>
</evidence>
<evidence type="ECO:0000256" key="11">
    <source>
        <dbReference type="ARBA" id="ARBA00022946"/>
    </source>
</evidence>
<evidence type="ECO:0000256" key="16">
    <source>
        <dbReference type="ARBA" id="ARBA00023136"/>
    </source>
</evidence>
<evidence type="ECO:0000256" key="2">
    <source>
        <dbReference type="ARBA" id="ARBA00009584"/>
    </source>
</evidence>
<keyword evidence="8" id="KW-0479">Metal-binding</keyword>
<evidence type="ECO:0000259" key="22">
    <source>
        <dbReference type="PROSITE" id="PS50222"/>
    </source>
</evidence>
<keyword evidence="10" id="KW-0106">Calcium</keyword>
<evidence type="ECO:0000256" key="5">
    <source>
        <dbReference type="ARBA" id="ARBA00022449"/>
    </source>
</evidence>
<keyword evidence="7 21" id="KW-0812">Transmembrane</keyword>
<reference evidence="24" key="1">
    <citation type="submission" date="2020-11" db="EMBL/GenBank/DDBJ databases">
        <authorList>
            <person name="Tran Van P."/>
        </authorList>
    </citation>
    <scope>NUCLEOTIDE SEQUENCE</scope>
</reference>
<feature type="compositionally biased region" description="Low complexity" evidence="20">
    <location>
        <begin position="772"/>
        <end position="788"/>
    </location>
</feature>
<feature type="transmembrane region" description="Helical" evidence="21">
    <location>
        <begin position="168"/>
        <end position="191"/>
    </location>
</feature>
<dbReference type="AlphaFoldDB" id="A0A7R8X8C6"/>
<dbReference type="EMBL" id="CAJPEV010000269">
    <property type="protein sequence ID" value="CAG0883207.1"/>
    <property type="molecule type" value="Genomic_DNA"/>
</dbReference>
<proteinExistence type="inferred from homology"/>
<feature type="compositionally biased region" description="Basic and acidic residues" evidence="20">
    <location>
        <begin position="757"/>
        <end position="768"/>
    </location>
</feature>
<dbReference type="EMBL" id="LR899786">
    <property type="protein sequence ID" value="CAD7242441.1"/>
    <property type="molecule type" value="Genomic_DNA"/>
</dbReference>
<evidence type="ECO:0000256" key="17">
    <source>
        <dbReference type="ARBA" id="ARBA00031360"/>
    </source>
</evidence>
<dbReference type="GO" id="GO:0005509">
    <property type="term" value="F:calcium ion binding"/>
    <property type="evidence" value="ECO:0007669"/>
    <property type="project" value="InterPro"/>
</dbReference>
<evidence type="ECO:0000256" key="19">
    <source>
        <dbReference type="SAM" id="Coils"/>
    </source>
</evidence>
<organism evidence="24">
    <name type="scientific">Darwinula stevensoni</name>
    <dbReference type="NCBI Taxonomy" id="69355"/>
    <lineage>
        <taxon>Eukaryota</taxon>
        <taxon>Metazoa</taxon>
        <taxon>Ecdysozoa</taxon>
        <taxon>Arthropoda</taxon>
        <taxon>Crustacea</taxon>
        <taxon>Oligostraca</taxon>
        <taxon>Ostracoda</taxon>
        <taxon>Podocopa</taxon>
        <taxon>Podocopida</taxon>
        <taxon>Darwinulocopina</taxon>
        <taxon>Darwinuloidea</taxon>
        <taxon>Darwinulidae</taxon>
        <taxon>Darwinula</taxon>
    </lineage>
</organism>
<gene>
    <name evidence="24" type="ORF">DSTB1V02_LOCUS2407</name>
</gene>